<dbReference type="Gene3D" id="1.10.10.10">
    <property type="entry name" value="Winged helix-like DNA-binding domain superfamily/Winged helix DNA-binding domain"/>
    <property type="match status" value="1"/>
</dbReference>
<dbReference type="InterPro" id="IPR036390">
    <property type="entry name" value="WH_DNA-bd_sf"/>
</dbReference>
<keyword evidence="1" id="KW-0238">DNA-binding</keyword>
<reference evidence="2" key="1">
    <citation type="submission" date="2021-01" db="EMBL/GenBank/DDBJ databases">
        <title>Genome public.</title>
        <authorList>
            <person name="Liu C."/>
            <person name="Sun Q."/>
        </authorList>
    </citation>
    <scope>NUCLEOTIDE SEQUENCE [LARGE SCALE GENOMIC DNA]</scope>
    <source>
        <strain evidence="2">YIM B02556</strain>
    </source>
</reference>
<organism evidence="1 2">
    <name type="scientific">Azospirillum endophyticum</name>
    <dbReference type="NCBI Taxonomy" id="2800326"/>
    <lineage>
        <taxon>Bacteria</taxon>
        <taxon>Pseudomonadati</taxon>
        <taxon>Pseudomonadota</taxon>
        <taxon>Alphaproteobacteria</taxon>
        <taxon>Rhodospirillales</taxon>
        <taxon>Azospirillaceae</taxon>
        <taxon>Azospirillum</taxon>
    </lineage>
</organism>
<sequence>MNTLTLEVTSLADGLAAFQSAWSSGGADDGARIGFASPELLWKVLTAKRWELLRTMTGQGPLALREIARRVERDVKAVHADVHALIDAGIIQRGADGRFEFPYDAVHVDFMLKAA</sequence>
<dbReference type="SUPFAM" id="SSF46785">
    <property type="entry name" value="Winged helix' DNA-binding domain"/>
    <property type="match status" value="1"/>
</dbReference>
<comment type="caution">
    <text evidence="1">The sequence shown here is derived from an EMBL/GenBank/DDBJ whole genome shotgun (WGS) entry which is preliminary data.</text>
</comment>
<evidence type="ECO:0000313" key="2">
    <source>
        <dbReference type="Proteomes" id="UP000652760"/>
    </source>
</evidence>
<dbReference type="GO" id="GO:0003677">
    <property type="term" value="F:DNA binding"/>
    <property type="evidence" value="ECO:0007669"/>
    <property type="project" value="UniProtKB-KW"/>
</dbReference>
<dbReference type="Pfam" id="PF25212">
    <property type="entry name" value="HVO_A0114"/>
    <property type="match status" value="1"/>
</dbReference>
<dbReference type="RefSeq" id="WP_200191896.1">
    <property type="nucleotide sequence ID" value="NZ_JAENHM010000025.1"/>
</dbReference>
<protein>
    <submittedName>
        <fullName evidence="1">DNA-binding protein</fullName>
    </submittedName>
</protein>
<proteinExistence type="predicted"/>
<keyword evidence="2" id="KW-1185">Reference proteome</keyword>
<evidence type="ECO:0000313" key="1">
    <source>
        <dbReference type="EMBL" id="MBK1837394.1"/>
    </source>
</evidence>
<name>A0ABS1F1Z1_9PROT</name>
<dbReference type="Proteomes" id="UP000652760">
    <property type="component" value="Unassembled WGS sequence"/>
</dbReference>
<gene>
    <name evidence="1" type="ORF">JHL17_08200</name>
</gene>
<accession>A0ABS1F1Z1</accession>
<dbReference type="InterPro" id="IPR036388">
    <property type="entry name" value="WH-like_DNA-bd_sf"/>
</dbReference>
<dbReference type="EMBL" id="JAENHM010000025">
    <property type="protein sequence ID" value="MBK1837394.1"/>
    <property type="molecule type" value="Genomic_DNA"/>
</dbReference>